<evidence type="ECO:0000313" key="3">
    <source>
        <dbReference type="Proteomes" id="UP000033121"/>
    </source>
</evidence>
<feature type="chain" id="PRO_5002429773" description="Phosphodiester glycosidase domain-containing protein" evidence="1">
    <location>
        <begin position="20"/>
        <end position="550"/>
    </location>
</feature>
<keyword evidence="1" id="KW-0732">Signal</keyword>
<dbReference type="OrthoDB" id="611612at2"/>
<sequence length="550" mass="61127">MKKIVFGCVFLLMCLNVLSQFTQVAESAVFEEPEEGFCKVLQMKNGNTMFFHLKNKKGMSVRAYDISHKLIAEKQLETSLGKLKAANVDGFFEVNGNAVLLVSEFESATPVLTRIIVNGTTGALIEDKEIARMDKVSMGMGYGMALGAVALPDFSVRKDPFSDNYAVVMFNTVQSDRNKRIELVLYGADNKEIKRVNYNSPENKFKYLHFIDMAFFGRNNVALLVSAYNTKESGSEQAAFLLGTLEEGDKEIKVTRLDVERNLGATGGIARYNPVTKKLILLTTTRLGRKEGSKNGKTAIDVVLTFVDPVTKTMEHSEQPVLQDAFQKHAELFGKKDELTVGPQNIYINSDGSFAVLFEELKLYSRMGSMGGWSGSSNTANNQYQLSDAELGHAVVANYSILGTETGSYLFPRSQHLERAAVVPFYQSEREGTAQKMDRGNQYKSCYYLPAKNGSYMLMNDAEKNTESIQKGKITKIVGVSDCDAFYYRISGSDIVPGRVMLYGDPGKKSHNLSIFTISDYDASSNQFVTLKLENERGDKGVKLVWLQPQ</sequence>
<organism evidence="2 3">
    <name type="scientific">Flavihumibacter petaseus NBRC 106054</name>
    <dbReference type="NCBI Taxonomy" id="1220578"/>
    <lineage>
        <taxon>Bacteria</taxon>
        <taxon>Pseudomonadati</taxon>
        <taxon>Bacteroidota</taxon>
        <taxon>Chitinophagia</taxon>
        <taxon>Chitinophagales</taxon>
        <taxon>Chitinophagaceae</taxon>
        <taxon>Flavihumibacter</taxon>
    </lineage>
</organism>
<dbReference type="EMBL" id="BBWV01000002">
    <property type="protein sequence ID" value="GAO42981.1"/>
    <property type="molecule type" value="Genomic_DNA"/>
</dbReference>
<evidence type="ECO:0000256" key="1">
    <source>
        <dbReference type="SAM" id="SignalP"/>
    </source>
</evidence>
<proteinExistence type="predicted"/>
<evidence type="ECO:0000313" key="2">
    <source>
        <dbReference type="EMBL" id="GAO42981.1"/>
    </source>
</evidence>
<feature type="signal peptide" evidence="1">
    <location>
        <begin position="1"/>
        <end position="19"/>
    </location>
</feature>
<dbReference type="AlphaFoldDB" id="A0A0E9N027"/>
<accession>A0A0E9N027</accession>
<dbReference type="RefSeq" id="WP_046368936.1">
    <property type="nucleotide sequence ID" value="NZ_BBWV01000002.1"/>
</dbReference>
<comment type="caution">
    <text evidence="2">The sequence shown here is derived from an EMBL/GenBank/DDBJ whole genome shotgun (WGS) entry which is preliminary data.</text>
</comment>
<protein>
    <recommendedName>
        <fullName evidence="4">Phosphodiester glycosidase domain-containing protein</fullName>
    </recommendedName>
</protein>
<gene>
    <name evidence="2" type="ORF">FPE01S_02_00860</name>
</gene>
<name>A0A0E9N027_9BACT</name>
<reference evidence="2 3" key="1">
    <citation type="submission" date="2015-04" db="EMBL/GenBank/DDBJ databases">
        <title>Whole genome shotgun sequence of Flavihumibacter petaseus NBRC 106054.</title>
        <authorList>
            <person name="Miyazawa S."/>
            <person name="Hosoyama A."/>
            <person name="Hashimoto M."/>
            <person name="Noguchi M."/>
            <person name="Tsuchikane K."/>
            <person name="Ohji S."/>
            <person name="Yamazoe A."/>
            <person name="Ichikawa N."/>
            <person name="Kimura A."/>
            <person name="Fujita N."/>
        </authorList>
    </citation>
    <scope>NUCLEOTIDE SEQUENCE [LARGE SCALE GENOMIC DNA]</scope>
    <source>
        <strain evidence="2 3">NBRC 106054</strain>
    </source>
</reference>
<dbReference type="Proteomes" id="UP000033121">
    <property type="component" value="Unassembled WGS sequence"/>
</dbReference>
<keyword evidence="3" id="KW-1185">Reference proteome</keyword>
<dbReference type="STRING" id="1220578.FPE01S_02_00860"/>
<evidence type="ECO:0008006" key="4">
    <source>
        <dbReference type="Google" id="ProtNLM"/>
    </source>
</evidence>